<dbReference type="CDD" id="cd06088">
    <property type="entry name" value="KOW_RPL14"/>
    <property type="match status" value="1"/>
</dbReference>
<evidence type="ECO:0000313" key="3">
    <source>
        <dbReference type="EMBL" id="MBC5581343.1"/>
    </source>
</evidence>
<dbReference type="GO" id="GO:0005840">
    <property type="term" value="C:ribosome"/>
    <property type="evidence" value="ECO:0007669"/>
    <property type="project" value="UniProtKB-KW"/>
</dbReference>
<dbReference type="InterPro" id="IPR041985">
    <property type="entry name" value="Ribosomal_eL14_KOW"/>
</dbReference>
<reference evidence="3" key="1">
    <citation type="submission" date="2020-08" db="EMBL/GenBank/DDBJ databases">
        <title>Genome public.</title>
        <authorList>
            <person name="Liu C."/>
            <person name="Sun Q."/>
        </authorList>
    </citation>
    <scope>NUCLEOTIDE SEQUENCE</scope>
    <source>
        <strain evidence="3">BX8</strain>
    </source>
</reference>
<gene>
    <name evidence="3" type="ORF">H8S23_07455</name>
</gene>
<dbReference type="InterPro" id="IPR008991">
    <property type="entry name" value="Translation_prot_SH3-like_sf"/>
</dbReference>
<keyword evidence="4" id="KW-1185">Reference proteome</keyword>
<keyword evidence="1" id="KW-0689">Ribosomal protein</keyword>
<dbReference type="AlphaFoldDB" id="A0A923I6S5"/>
<keyword evidence="2" id="KW-0687">Ribonucleoprotein</keyword>
<name>A0A923I6S5_9FIRM</name>
<evidence type="ECO:0000313" key="4">
    <source>
        <dbReference type="Proteomes" id="UP000659630"/>
    </source>
</evidence>
<comment type="caution">
    <text evidence="3">The sequence shown here is derived from an EMBL/GenBank/DDBJ whole genome shotgun (WGS) entry which is preliminary data.</text>
</comment>
<dbReference type="GO" id="GO:1990904">
    <property type="term" value="C:ribonucleoprotein complex"/>
    <property type="evidence" value="ECO:0007669"/>
    <property type="project" value="UniProtKB-KW"/>
</dbReference>
<evidence type="ECO:0000256" key="2">
    <source>
        <dbReference type="ARBA" id="ARBA00023274"/>
    </source>
</evidence>
<sequence>MDFTRGRIVRSRAGRDKGLYLAVLADAGDRVLVANGRGRRVSAPKAKNPAHLAPTTVVLAEGELGSDKLLSAAIAAAFPAAQGI</sequence>
<proteinExistence type="predicted"/>
<dbReference type="EMBL" id="JACONZ010000002">
    <property type="protein sequence ID" value="MBC5581343.1"/>
    <property type="molecule type" value="Genomic_DNA"/>
</dbReference>
<organism evidence="3 4">
    <name type="scientific">Anaerofilum hominis</name>
    <dbReference type="NCBI Taxonomy" id="2763016"/>
    <lineage>
        <taxon>Bacteria</taxon>
        <taxon>Bacillati</taxon>
        <taxon>Bacillota</taxon>
        <taxon>Clostridia</taxon>
        <taxon>Eubacteriales</taxon>
        <taxon>Oscillospiraceae</taxon>
        <taxon>Anaerofilum</taxon>
    </lineage>
</organism>
<protein>
    <submittedName>
        <fullName evidence="3">KOW domain-containing RNA-binding protein</fullName>
    </submittedName>
</protein>
<dbReference type="SUPFAM" id="SSF50104">
    <property type="entry name" value="Translation proteins SH3-like domain"/>
    <property type="match status" value="1"/>
</dbReference>
<dbReference type="RefSeq" id="WP_186887702.1">
    <property type="nucleotide sequence ID" value="NZ_JACONZ010000002.1"/>
</dbReference>
<evidence type="ECO:0000256" key="1">
    <source>
        <dbReference type="ARBA" id="ARBA00022980"/>
    </source>
</evidence>
<dbReference type="Proteomes" id="UP000659630">
    <property type="component" value="Unassembled WGS sequence"/>
</dbReference>
<accession>A0A923I6S5</accession>